<dbReference type="Gene3D" id="3.80.10.10">
    <property type="entry name" value="Ribonuclease Inhibitor"/>
    <property type="match status" value="1"/>
</dbReference>
<evidence type="ECO:0000313" key="3">
    <source>
        <dbReference type="EMBL" id="KAJ3515703.1"/>
    </source>
</evidence>
<dbReference type="Pfam" id="PF12937">
    <property type="entry name" value="F-box-like"/>
    <property type="match status" value="1"/>
</dbReference>
<dbReference type="AlphaFoldDB" id="A0A9W8MZR9"/>
<sequence length="671" mass="75205">MQPYTPPLERSFLPADLVDDHRLPLGPRSHPPVLEAGYLPLPPTSTFEEYWTDTTARTDETAQEMSTMSIAESEANAIACRPLPLLPEIWVLIFPYLKPHDLHSISLTCSTFRYIAQPILFTVLDLSPFLLSYNTEHPILRPRHYLSRFMKRLECFKQPHIAHGVRHCWVSPYTRFGFPSPKQQDDLDPNLIINAAVEALPHFPNLHTLSWHCIDITPQWWQIIQSLKIHKLWLNSSFIPETATSPLPLVVHLDLDQWPWEGRTRITSPFTRSVPQESGCPLSSMSSTQTSLKQVHALRSLNVPFNAVPDSHFVGALEQCPYLESLCIFPPSSDEPYRDIKMGAVGRSTLRRLTAYEGPYTHVVQFAHQPLKQVSLWGFDDRPSLCDPEALVAVLTELAESTTAESLESLTLTVFSITRDLLESFSGFAHLRQIILQSQDNTSRSMPMPYSIRPNAPVTTLYTMMATASFPEALRFLKLTTRLRSPRLDLAEQEHEAACFTEAIARRHPNLQRIELGYGIYWTGTYSAVWGRIRNNVALRATNSNTGHVGSERSGEVSAGGDPNGDADPTTDPAAHPPRIAKEDMEGGYSSKSSSKDYIMSTVVSTVHPLPLGKLTFTEHRRTILFSNDAGPGGSAEGLGFGLEDGSADGTRSFWMSAWMRLRRLFGKYGS</sequence>
<feature type="domain" description="F-box" evidence="2">
    <location>
        <begin position="87"/>
        <end position="121"/>
    </location>
</feature>
<evidence type="ECO:0000259" key="2">
    <source>
        <dbReference type="Pfam" id="PF12937"/>
    </source>
</evidence>
<dbReference type="InterPro" id="IPR032675">
    <property type="entry name" value="LRR_dom_sf"/>
</dbReference>
<name>A0A9W8MZR9_9AGAR</name>
<evidence type="ECO:0000313" key="4">
    <source>
        <dbReference type="Proteomes" id="UP001148786"/>
    </source>
</evidence>
<organism evidence="3 4">
    <name type="scientific">Agrocybe chaxingu</name>
    <dbReference type="NCBI Taxonomy" id="84603"/>
    <lineage>
        <taxon>Eukaryota</taxon>
        <taxon>Fungi</taxon>
        <taxon>Dikarya</taxon>
        <taxon>Basidiomycota</taxon>
        <taxon>Agaricomycotina</taxon>
        <taxon>Agaricomycetes</taxon>
        <taxon>Agaricomycetidae</taxon>
        <taxon>Agaricales</taxon>
        <taxon>Agaricineae</taxon>
        <taxon>Strophariaceae</taxon>
        <taxon>Agrocybe</taxon>
    </lineage>
</organism>
<proteinExistence type="predicted"/>
<gene>
    <name evidence="3" type="ORF">NLJ89_g1593</name>
</gene>
<dbReference type="SUPFAM" id="SSF81383">
    <property type="entry name" value="F-box domain"/>
    <property type="match status" value="1"/>
</dbReference>
<comment type="caution">
    <text evidence="3">The sequence shown here is derived from an EMBL/GenBank/DDBJ whole genome shotgun (WGS) entry which is preliminary data.</text>
</comment>
<accession>A0A9W8MZR9</accession>
<protein>
    <recommendedName>
        <fullName evidence="2">F-box domain-containing protein</fullName>
    </recommendedName>
</protein>
<reference evidence="3" key="1">
    <citation type="submission" date="2022-07" db="EMBL/GenBank/DDBJ databases">
        <title>Genome Sequence of Agrocybe chaxingu.</title>
        <authorList>
            <person name="Buettner E."/>
        </authorList>
    </citation>
    <scope>NUCLEOTIDE SEQUENCE</scope>
    <source>
        <strain evidence="3">MP-N11</strain>
    </source>
</reference>
<evidence type="ECO:0000256" key="1">
    <source>
        <dbReference type="SAM" id="MobiDB-lite"/>
    </source>
</evidence>
<dbReference type="InterPro" id="IPR001810">
    <property type="entry name" value="F-box_dom"/>
</dbReference>
<dbReference type="OrthoDB" id="2864564at2759"/>
<dbReference type="CDD" id="cd09917">
    <property type="entry name" value="F-box_SF"/>
    <property type="match status" value="1"/>
</dbReference>
<keyword evidence="4" id="KW-1185">Reference proteome</keyword>
<dbReference type="EMBL" id="JANKHO010000084">
    <property type="protein sequence ID" value="KAJ3515703.1"/>
    <property type="molecule type" value="Genomic_DNA"/>
</dbReference>
<dbReference type="Proteomes" id="UP001148786">
    <property type="component" value="Unassembled WGS sequence"/>
</dbReference>
<feature type="region of interest" description="Disordered" evidence="1">
    <location>
        <begin position="543"/>
        <end position="593"/>
    </location>
</feature>
<feature type="compositionally biased region" description="Low complexity" evidence="1">
    <location>
        <begin position="559"/>
        <end position="578"/>
    </location>
</feature>
<dbReference type="InterPro" id="IPR036047">
    <property type="entry name" value="F-box-like_dom_sf"/>
</dbReference>
<dbReference type="SUPFAM" id="SSF52047">
    <property type="entry name" value="RNI-like"/>
    <property type="match status" value="1"/>
</dbReference>